<feature type="transmembrane region" description="Helical" evidence="1">
    <location>
        <begin position="31"/>
        <end position="46"/>
    </location>
</feature>
<name>E0NV12_9BACT</name>
<proteinExistence type="predicted"/>
<dbReference type="EMBL" id="AEEI01000056">
    <property type="protein sequence ID" value="EFM01010.1"/>
    <property type="molecule type" value="Genomic_DNA"/>
</dbReference>
<organism evidence="2 3">
    <name type="scientific">Hoylesella marshii DSM 16973 = JCM 13450</name>
    <dbReference type="NCBI Taxonomy" id="862515"/>
    <lineage>
        <taxon>Bacteria</taxon>
        <taxon>Pseudomonadati</taxon>
        <taxon>Bacteroidota</taxon>
        <taxon>Bacteroidia</taxon>
        <taxon>Bacteroidales</taxon>
        <taxon>Prevotellaceae</taxon>
        <taxon>Hoylesella</taxon>
    </lineage>
</organism>
<evidence type="ECO:0000256" key="1">
    <source>
        <dbReference type="SAM" id="Phobius"/>
    </source>
</evidence>
<sequence length="48" mass="5665">MSFRNADECRSIIYSDNLIHSGIKNKNKRKIALNFFAVLLYFYTFATE</sequence>
<dbReference type="Proteomes" id="UP000004394">
    <property type="component" value="Unassembled WGS sequence"/>
</dbReference>
<keyword evidence="1" id="KW-1133">Transmembrane helix</keyword>
<keyword evidence="3" id="KW-1185">Reference proteome</keyword>
<dbReference type="AlphaFoldDB" id="E0NV12"/>
<evidence type="ECO:0000313" key="2">
    <source>
        <dbReference type="EMBL" id="EFM01010.1"/>
    </source>
</evidence>
<gene>
    <name evidence="2" type="ORF">HMPREF0658_2017</name>
</gene>
<dbReference type="BioCyc" id="PMAR862515-HMP:GMOO-2045-MONOMER"/>
<keyword evidence="1" id="KW-0472">Membrane</keyword>
<evidence type="ECO:0000313" key="3">
    <source>
        <dbReference type="Proteomes" id="UP000004394"/>
    </source>
</evidence>
<accession>E0NV12</accession>
<dbReference type="STRING" id="862515.HMPREF0658_2017"/>
<keyword evidence="1" id="KW-0812">Transmembrane</keyword>
<comment type="caution">
    <text evidence="2">The sequence shown here is derived from an EMBL/GenBank/DDBJ whole genome shotgun (WGS) entry which is preliminary data.</text>
</comment>
<protein>
    <submittedName>
        <fullName evidence="2">Uncharacterized protein</fullName>
    </submittedName>
</protein>
<dbReference type="HOGENOM" id="CLU_3156307_0_0_10"/>
<reference evidence="2" key="1">
    <citation type="submission" date="2010-07" db="EMBL/GenBank/DDBJ databases">
        <authorList>
            <person name="Muzny D."/>
            <person name="Qin X."/>
            <person name="Deng J."/>
            <person name="Jiang H."/>
            <person name="Liu Y."/>
            <person name="Qu J."/>
            <person name="Song X.-Z."/>
            <person name="Zhang L."/>
            <person name="Thornton R."/>
            <person name="Coyle M."/>
            <person name="Francisco L."/>
            <person name="Jackson L."/>
            <person name="Javaid M."/>
            <person name="Korchina V."/>
            <person name="Kovar C."/>
            <person name="Mata R."/>
            <person name="Mathew T."/>
            <person name="Ngo R."/>
            <person name="Nguyen L."/>
            <person name="Nguyen N."/>
            <person name="Okwuonu G."/>
            <person name="Ongeri F."/>
            <person name="Pham C."/>
            <person name="Simmons D."/>
            <person name="Wilczek-Boney K."/>
            <person name="Hale W."/>
            <person name="Jakkamsetti A."/>
            <person name="Pham P."/>
            <person name="Ruth R."/>
            <person name="San Lucas F."/>
            <person name="Warren J."/>
            <person name="Zhang J."/>
            <person name="Zhao Z."/>
            <person name="Zhou C."/>
            <person name="Zhu D."/>
            <person name="Lee S."/>
            <person name="Bess C."/>
            <person name="Blankenburg K."/>
            <person name="Forbes L."/>
            <person name="Fu Q."/>
            <person name="Gubbala S."/>
            <person name="Hirani K."/>
            <person name="Jayaseelan J.C."/>
            <person name="Lara F."/>
            <person name="Munidasa M."/>
            <person name="Palculict T."/>
            <person name="Patil S."/>
            <person name="Pu L.-L."/>
            <person name="Saada N."/>
            <person name="Tang L."/>
            <person name="Weissenberger G."/>
            <person name="Zhu Y."/>
            <person name="Hemphill L."/>
            <person name="Shang Y."/>
            <person name="Youmans B."/>
            <person name="Ayvaz T."/>
            <person name="Ross M."/>
            <person name="Santibanez J."/>
            <person name="Aqrawi P."/>
            <person name="Gross S."/>
            <person name="Joshi V."/>
            <person name="Fowler G."/>
            <person name="Nazareth L."/>
            <person name="Reid J."/>
            <person name="Worley K."/>
            <person name="Petrosino J."/>
            <person name="Highlander S."/>
            <person name="Gibbs R."/>
        </authorList>
    </citation>
    <scope>NUCLEOTIDE SEQUENCE [LARGE SCALE GENOMIC DNA]</scope>
    <source>
        <strain evidence="2">DSM 16973</strain>
    </source>
</reference>